<feature type="compositionally biased region" description="Basic and acidic residues" evidence="1">
    <location>
        <begin position="522"/>
        <end position="545"/>
    </location>
</feature>
<dbReference type="GO" id="GO:0010073">
    <property type="term" value="P:meristem maintenance"/>
    <property type="evidence" value="ECO:0007669"/>
    <property type="project" value="InterPro"/>
</dbReference>
<protein>
    <submittedName>
        <fullName evidence="4">OO_Ba0013J05-OO_Ba0033A15.20 protein</fullName>
    </submittedName>
</protein>
<feature type="domain" description="DUF1409" evidence="2">
    <location>
        <begin position="669"/>
        <end position="716"/>
    </location>
</feature>
<reference evidence="4" key="2">
    <citation type="submission" date="2009-09" db="EMBL/GenBank/DDBJ databases">
        <authorList>
            <person name="Han"/>
            <person name="B"/>
            <person name="Feng"/>
            <person name="Q"/>
            <person name="Huang"/>
            <person name="T"/>
            <person name="Zhao"/>
            <person name="Q"/>
            <person name="Zhu"/>
            <person name="J J.and.Lin."/>
            <person name="Z X."/>
        </authorList>
    </citation>
    <scope>NUCLEOTIDE SEQUENCE</scope>
</reference>
<organism evidence="4">
    <name type="scientific">Oryza officinalis</name>
    <dbReference type="NCBI Taxonomy" id="4535"/>
    <lineage>
        <taxon>Eukaryota</taxon>
        <taxon>Viridiplantae</taxon>
        <taxon>Streptophyta</taxon>
        <taxon>Embryophyta</taxon>
        <taxon>Tracheophyta</taxon>
        <taxon>Spermatophyta</taxon>
        <taxon>Magnoliopsida</taxon>
        <taxon>Liliopsida</taxon>
        <taxon>Poales</taxon>
        <taxon>Poaceae</taxon>
        <taxon>BOP clade</taxon>
        <taxon>Oryzoideae</taxon>
        <taxon>Oryzeae</taxon>
        <taxon>Oryzinae</taxon>
        <taxon>Oryza</taxon>
    </lineage>
</organism>
<name>D0ABG3_9ORYZ</name>
<proteinExistence type="predicted"/>
<accession>D0ABG3</accession>
<gene>
    <name evidence="4" type="primary">OO_Ba0013J05-OO_Ba0033A15.20</name>
</gene>
<dbReference type="PANTHER" id="PTHR46033:SF65">
    <property type="entry name" value="AMINOTRANSFERASE-LIKE PLANT MOBILE DOMAIN-CONTAINING PROTEIN"/>
    <property type="match status" value="1"/>
</dbReference>
<dbReference type="InterPro" id="IPR044824">
    <property type="entry name" value="MAIN-like"/>
</dbReference>
<feature type="domain" description="Aminotransferase-like plant mobile" evidence="3">
    <location>
        <begin position="96"/>
        <end position="308"/>
    </location>
</feature>
<feature type="region of interest" description="Disordered" evidence="1">
    <location>
        <begin position="522"/>
        <end position="550"/>
    </location>
</feature>
<dbReference type="InterPro" id="IPR010811">
    <property type="entry name" value="DUF1409"/>
</dbReference>
<evidence type="ECO:0000256" key="1">
    <source>
        <dbReference type="SAM" id="MobiDB-lite"/>
    </source>
</evidence>
<dbReference type="AlphaFoldDB" id="D0ABG3"/>
<dbReference type="PANTHER" id="PTHR46033">
    <property type="entry name" value="PROTEIN MAIN-LIKE 2"/>
    <property type="match status" value="1"/>
</dbReference>
<sequence length="801" mass="89939">MASLPFYTSEIPVVFKNQILIPTNDKSHRFLLGPMGNSDPTWLINAETNRIPLKQIKPNVPSWKHTFRSWPSKLTGFRTWYKWIAAAKQIHWDEIGIGQCIALSLADTKKNEPLMSAATYFWSSTLNAFLFRQGPMTPTLIDIKMLTGLDIHSEINPFNLLINSSHKLKTKKIGGWSGYVAEHMETGSVSEREHVAFLTLWLERFAFCGSTCGPTLNCQHLAQALVEKRQFSLDRYLLGAVYRLLHSATQDLMLKRTVAHGGPWWFIQLWLTIYTNTMVDRPSLSDSAFPSDYTNNEDPSFRRYMSFGEAASMYPGADQSAEELSADSDFELPADLTLGELNDDMVARELFMIGITPCLLPVGVFQGRSTSLSYEFYSPMVAARQCGLGQLPISLHFHRLLESRGNVPSALVMSKVLETRVPNLGDCDRLWLSPFIHLSFQSWWQEWTSHLFHQSARFYLTELIDNISPQVPDAPTPSVSNSEQKISYALVLAPSGKSIMESTIGLTAPKVSSLLQGPIAKETPKRKVPIKEKIQKAGKKPKTDDQADLDALDPSIEEFLDDQVMEKEVGAAAANLLEEQDPSAKIAKEPLAKSTNNSSAATTKIPPTNDQADVAQPRRTRQAIPMNLADMFSFDIGQFLDDEDKEPPITTKASISDQLKNQLSDIANRLEASLESLVENYNPVRSRVQDIQDQLPKDLMEVLTPAVFLEQYNFKLHRAKERIAERRERESLESALTASKAQVNSDKTRLDELVVEPIVLKSRLEELCRLEVNLASKLEPTRREIQEVEAGITASPKAIED</sequence>
<reference evidence="4" key="1">
    <citation type="journal article" date="2009" name="J. Genet. Genomics">
        <title>Analysis of collinear regions of Oryza AA and CC genomes.</title>
        <authorList>
            <person name="Feng Q."/>
            <person name="Huang T."/>
            <person name="Zhao Q."/>
            <person name="Zhu J."/>
            <person name="Lin Z."/>
            <person name="Han B."/>
        </authorList>
    </citation>
    <scope>NUCLEOTIDE SEQUENCE</scope>
</reference>
<evidence type="ECO:0000259" key="3">
    <source>
        <dbReference type="Pfam" id="PF10536"/>
    </source>
</evidence>
<dbReference type="Pfam" id="PF10536">
    <property type="entry name" value="PMD"/>
    <property type="match status" value="1"/>
</dbReference>
<feature type="compositionally biased region" description="Polar residues" evidence="1">
    <location>
        <begin position="593"/>
        <end position="611"/>
    </location>
</feature>
<feature type="region of interest" description="Disordered" evidence="1">
    <location>
        <begin position="589"/>
        <end position="617"/>
    </location>
</feature>
<evidence type="ECO:0000259" key="2">
    <source>
        <dbReference type="Pfam" id="PF07197"/>
    </source>
</evidence>
<dbReference type="Pfam" id="PF07197">
    <property type="entry name" value="DUF1409"/>
    <property type="match status" value="1"/>
</dbReference>
<dbReference type="EMBL" id="FP565616">
    <property type="protein sequence ID" value="CBG76433.1"/>
    <property type="molecule type" value="Genomic_DNA"/>
</dbReference>
<evidence type="ECO:0000313" key="4">
    <source>
        <dbReference type="EMBL" id="CBG76433.1"/>
    </source>
</evidence>
<dbReference type="InterPro" id="IPR019557">
    <property type="entry name" value="AminoTfrase-like_pln_mobile"/>
</dbReference>